<comment type="subcellular location">
    <subcellularLocation>
        <location evidence="1">Membrane</location>
    </subcellularLocation>
</comment>
<sequence length="466" mass="50831">MSLSTPEEVVDSHHSKPIVLKQVDIVGGDEFSSTFFTNALYPLLFSKDITLGQLVNSSNQSYNNLLYSNAFKKVKFQFEESAGSSTPQNTTIEPPIEIIAKLLLEPYKLQSFSLASVHTEAGHAFKLGYRNLNAFGNAESFKISSLIDLKFGNPYAKTIELQYMAPIVSQSLKLFFESVISDSSASWASHKQSTANGVVGLTKTLSFDLFSSKFTSYFTTGVSMVKRSVLDINDSASDTVKTDAGDSFKESFIFSGAVDSRTYLPSSFGGLAMNGLLLQVDNEISGLSSPQSEKYLKSVLNLQLLKSFRNFFTLDLSSSFGAVSNLTTGITGVPHFHDKFFLGAHSLKGFAANSVGLRDGQDFVGGNIFYRLSASLFTRFFFAPADSPLRFYLSVNSGDVYNNFKDISYQDLAFIKGSAISSSVGAVYRVGDDAAFDLHYNLPVSSRPKDVAKPGLEFSLAINGTF</sequence>
<evidence type="ECO:0000256" key="2">
    <source>
        <dbReference type="ARBA" id="ARBA00023136"/>
    </source>
</evidence>
<evidence type="ECO:0000259" key="3">
    <source>
        <dbReference type="Pfam" id="PF01103"/>
    </source>
</evidence>
<keyword evidence="5" id="KW-1185">Reference proteome</keyword>
<dbReference type="Proteomes" id="UP000019384">
    <property type="component" value="Unassembled WGS sequence"/>
</dbReference>
<proteinExistence type="predicted"/>
<evidence type="ECO:0000256" key="1">
    <source>
        <dbReference type="ARBA" id="ARBA00004370"/>
    </source>
</evidence>
<name>W6MPX5_9ASCO</name>
<keyword evidence="2" id="KW-0472">Membrane</keyword>
<reference evidence="4" key="2">
    <citation type="submission" date="2014-02" db="EMBL/GenBank/DDBJ databases">
        <title>Complete DNA sequence of /Kuraishia capsulata/ illustrates novel genomic features among budding yeasts (/Saccharomycotina/).</title>
        <authorList>
            <person name="Morales L."/>
            <person name="Noel B."/>
            <person name="Porcel B."/>
            <person name="Marcet-Houben M."/>
            <person name="Hullo M-F."/>
            <person name="Sacerdot C."/>
            <person name="Tekaia F."/>
            <person name="Leh-Louis V."/>
            <person name="Despons L."/>
            <person name="Khanna V."/>
            <person name="Aury J-M."/>
            <person name="Barbe V."/>
            <person name="Couloux A."/>
            <person name="Labadie K."/>
            <person name="Pelletier E."/>
            <person name="Souciet J-L."/>
            <person name="Boekhout T."/>
            <person name="Gabaldon T."/>
            <person name="Wincker P."/>
            <person name="Dujon B."/>
        </authorList>
    </citation>
    <scope>NUCLEOTIDE SEQUENCE</scope>
    <source>
        <strain evidence="4">CBS 1993</strain>
    </source>
</reference>
<dbReference type="GeneID" id="34520641"/>
<organism evidence="4 5">
    <name type="scientific">Kuraishia capsulata CBS 1993</name>
    <dbReference type="NCBI Taxonomy" id="1382522"/>
    <lineage>
        <taxon>Eukaryota</taxon>
        <taxon>Fungi</taxon>
        <taxon>Dikarya</taxon>
        <taxon>Ascomycota</taxon>
        <taxon>Saccharomycotina</taxon>
        <taxon>Pichiomycetes</taxon>
        <taxon>Pichiales</taxon>
        <taxon>Pichiaceae</taxon>
        <taxon>Kuraishia</taxon>
    </lineage>
</organism>
<dbReference type="OrthoDB" id="1724197at2759"/>
<dbReference type="HOGENOM" id="CLU_046878_0_0_1"/>
<dbReference type="Pfam" id="PF01103">
    <property type="entry name" value="Omp85"/>
    <property type="match status" value="1"/>
</dbReference>
<evidence type="ECO:0000313" key="4">
    <source>
        <dbReference type="EMBL" id="CDK27257.1"/>
    </source>
</evidence>
<dbReference type="EMBL" id="HG793128">
    <property type="protein sequence ID" value="CDK27257.1"/>
    <property type="molecule type" value="Genomic_DNA"/>
</dbReference>
<gene>
    <name evidence="4" type="ORF">KUCA_T00003235001</name>
</gene>
<dbReference type="RefSeq" id="XP_022459253.1">
    <property type="nucleotide sequence ID" value="XM_022601629.1"/>
</dbReference>
<feature type="domain" description="Bacterial surface antigen (D15)" evidence="3">
    <location>
        <begin position="133"/>
        <end position="459"/>
    </location>
</feature>
<protein>
    <recommendedName>
        <fullName evidence="3">Bacterial surface antigen (D15) domain-containing protein</fullName>
    </recommendedName>
</protein>
<accession>W6MPX5</accession>
<dbReference type="GO" id="GO:0019867">
    <property type="term" value="C:outer membrane"/>
    <property type="evidence" value="ECO:0007669"/>
    <property type="project" value="InterPro"/>
</dbReference>
<dbReference type="STRING" id="1382522.W6MPX5"/>
<dbReference type="AlphaFoldDB" id="W6MPX5"/>
<evidence type="ECO:0000313" key="5">
    <source>
        <dbReference type="Proteomes" id="UP000019384"/>
    </source>
</evidence>
<dbReference type="Gene3D" id="2.40.160.50">
    <property type="entry name" value="membrane protein fhac: a member of the omp85/tpsb transporter family"/>
    <property type="match status" value="1"/>
</dbReference>
<dbReference type="InterPro" id="IPR000184">
    <property type="entry name" value="Bac_surfAg_D15"/>
</dbReference>
<reference evidence="4" key="1">
    <citation type="submission" date="2013-12" db="EMBL/GenBank/DDBJ databases">
        <authorList>
            <person name="Genoscope - CEA"/>
        </authorList>
    </citation>
    <scope>NUCLEOTIDE SEQUENCE</scope>
    <source>
        <strain evidence="4">CBS 1993</strain>
    </source>
</reference>